<dbReference type="InterPro" id="IPR010982">
    <property type="entry name" value="Lambda_DNA-bd_dom_sf"/>
</dbReference>
<dbReference type="GO" id="GO:0003677">
    <property type="term" value="F:DNA binding"/>
    <property type="evidence" value="ECO:0007669"/>
    <property type="project" value="InterPro"/>
</dbReference>
<dbReference type="Proteomes" id="UP000325405">
    <property type="component" value="Segment"/>
</dbReference>
<dbReference type="GeneID" id="60321012"/>
<dbReference type="EMBL" id="MN284893">
    <property type="protein sequence ID" value="QFP94662.1"/>
    <property type="molecule type" value="Genomic_DNA"/>
</dbReference>
<protein>
    <submittedName>
        <fullName evidence="1">Helix-turn-helix DNA binding domain protein</fullName>
    </submittedName>
</protein>
<accession>A0A5P8D898</accession>
<name>A0A5P8D898_9CAUD</name>
<evidence type="ECO:0000313" key="2">
    <source>
        <dbReference type="Proteomes" id="UP000325405"/>
    </source>
</evidence>
<reference evidence="1 2" key="1">
    <citation type="submission" date="2019-08" db="EMBL/GenBank/DDBJ databases">
        <authorList>
            <person name="Lippold A."/>
            <person name="Marlatt M."/>
            <person name="Cooper K."/>
            <person name="Frohnapfel E."/>
            <person name="Glenski M."/>
            <person name="Johnson H."/>
            <person name="Johnson K."/>
            <person name="Tjaden E."/>
            <person name="Troeh S."/>
            <person name="Hayes S."/>
            <person name="Ettinger A.-S.H."/>
            <person name="Ettinger W.F."/>
            <person name="Haydock J."/>
            <person name="Anders K.R."/>
            <person name="Garlena R.A."/>
            <person name="Russell D.A."/>
            <person name="Pope W.H."/>
            <person name="Jacobs-Sera D."/>
            <person name="Hatfull G.F."/>
        </authorList>
    </citation>
    <scope>NUCLEOTIDE SEQUENCE [LARGE SCALE GENOMIC DNA]</scope>
</reference>
<dbReference type="Gene3D" id="1.10.260.40">
    <property type="entry name" value="lambda repressor-like DNA-binding domains"/>
    <property type="match status" value="1"/>
</dbReference>
<sequence>MNPETYTTGLGEAIAAHRAYMGLSQRGMARRLGTDRRDYQRIEQGRDACPPGFLDKVTTLVDHFDNAVDSLIEHARERGGAEFEVRREAEAEWERNIAYRALVLGSASDAPVSITLTVVGELEREAS</sequence>
<dbReference type="KEGG" id="vg:60321012"/>
<keyword evidence="2" id="KW-1185">Reference proteome</keyword>
<proteinExistence type="predicted"/>
<dbReference type="SUPFAM" id="SSF47413">
    <property type="entry name" value="lambda repressor-like DNA-binding domains"/>
    <property type="match status" value="1"/>
</dbReference>
<dbReference type="CDD" id="cd00093">
    <property type="entry name" value="HTH_XRE"/>
    <property type="match status" value="1"/>
</dbReference>
<evidence type="ECO:0000313" key="1">
    <source>
        <dbReference type="EMBL" id="QFP94662.1"/>
    </source>
</evidence>
<dbReference type="Pfam" id="PF13560">
    <property type="entry name" value="HTH_31"/>
    <property type="match status" value="1"/>
</dbReference>
<gene>
    <name evidence="1" type="primary">42</name>
    <name evidence="1" type="ORF">SEA_LILMCDREAMY_42</name>
</gene>
<dbReference type="InterPro" id="IPR001387">
    <property type="entry name" value="Cro/C1-type_HTH"/>
</dbReference>
<dbReference type="RefSeq" id="YP_009949606.1">
    <property type="nucleotide sequence ID" value="NC_051582.1"/>
</dbReference>
<organism evidence="1 2">
    <name type="scientific">Mycobacterium phage LilMcDreamy</name>
    <dbReference type="NCBI Taxonomy" id="2652422"/>
    <lineage>
        <taxon>Viruses</taxon>
        <taxon>Duplodnaviria</taxon>
        <taxon>Heunggongvirae</taxon>
        <taxon>Uroviricota</taxon>
        <taxon>Caudoviricetes</taxon>
        <taxon>Bclasvirinae</taxon>
        <taxon>Lilmcdreamyvirus</taxon>
        <taxon>Lilmcdreamyvirus lilmcdreamy</taxon>
    </lineage>
</organism>